<organism evidence="1 2">
    <name type="scientific">Candidatus Acidulodesulfobacterium ferriphilum</name>
    <dbReference type="NCBI Taxonomy" id="2597223"/>
    <lineage>
        <taxon>Bacteria</taxon>
        <taxon>Deltaproteobacteria</taxon>
        <taxon>Candidatus Acidulodesulfobacterales</taxon>
        <taxon>Candidatus Acidulodesulfobacterium</taxon>
    </lineage>
</organism>
<dbReference type="InterPro" id="IPR023214">
    <property type="entry name" value="HAD_sf"/>
</dbReference>
<reference evidence="1 2" key="1">
    <citation type="submission" date="2019-01" db="EMBL/GenBank/DDBJ databases">
        <title>Insights into ecological role of a new deltaproteobacterial order Candidatus Sinidesulfobacterales (Sva0485) by metagenomics and metatranscriptomics.</title>
        <authorList>
            <person name="Tan S."/>
            <person name="Liu J."/>
            <person name="Fang Y."/>
            <person name="Hedlund B.P."/>
            <person name="Lian Z.H."/>
            <person name="Huang L.Y."/>
            <person name="Li J.T."/>
            <person name="Huang L.N."/>
            <person name="Li W.J."/>
            <person name="Jiang H.C."/>
            <person name="Dong H.L."/>
            <person name="Shu W.S."/>
        </authorList>
    </citation>
    <scope>NUCLEOTIDE SEQUENCE [LARGE SCALE GENOMIC DNA]</scope>
    <source>
        <strain evidence="1">AP3</strain>
    </source>
</reference>
<keyword evidence="1" id="KW-0378">Hydrolase</keyword>
<dbReference type="GO" id="GO:0006281">
    <property type="term" value="P:DNA repair"/>
    <property type="evidence" value="ECO:0007669"/>
    <property type="project" value="TreeGrafter"/>
</dbReference>
<dbReference type="Proteomes" id="UP000320813">
    <property type="component" value="Unassembled WGS sequence"/>
</dbReference>
<dbReference type="Gene3D" id="3.40.50.1000">
    <property type="entry name" value="HAD superfamily/HAD-like"/>
    <property type="match status" value="1"/>
</dbReference>
<dbReference type="InterPro" id="IPR006439">
    <property type="entry name" value="HAD-SF_hydro_IA"/>
</dbReference>
<name>A0A519BCV1_9DELT</name>
<comment type="caution">
    <text evidence="1">The sequence shown here is derived from an EMBL/GenBank/DDBJ whole genome shotgun (WGS) entry which is preliminary data.</text>
</comment>
<dbReference type="SFLD" id="SFLDG01129">
    <property type="entry name" value="C1.5:_HAD__Beta-PGM__Phosphata"/>
    <property type="match status" value="1"/>
</dbReference>
<dbReference type="Gene3D" id="1.10.150.240">
    <property type="entry name" value="Putative phosphatase, domain 2"/>
    <property type="match status" value="1"/>
</dbReference>
<dbReference type="InterPro" id="IPR036412">
    <property type="entry name" value="HAD-like_sf"/>
</dbReference>
<dbReference type="AlphaFoldDB" id="A0A519BCV1"/>
<dbReference type="InterPro" id="IPR050155">
    <property type="entry name" value="HAD-like_hydrolase_sf"/>
</dbReference>
<gene>
    <name evidence="1" type="ORF">EVJ47_02215</name>
</gene>
<dbReference type="SFLD" id="SFLDS00003">
    <property type="entry name" value="Haloacid_Dehalogenase"/>
    <property type="match status" value="1"/>
</dbReference>
<dbReference type="InterPro" id="IPR023198">
    <property type="entry name" value="PGP-like_dom2"/>
</dbReference>
<evidence type="ECO:0000313" key="2">
    <source>
        <dbReference type="Proteomes" id="UP000320813"/>
    </source>
</evidence>
<proteinExistence type="predicted"/>
<sequence length="219" mass="24345">MIKILDKFDSIIFDLDGTLIDSFEAINDAFDEVFSRFQGRTITFQESNSYVGVPLEGLLGELFGKENQDEAIEVFRNKYKEVCFEKTSLIGGVKELLIYFKKKGKSLNVATNKTGSISRKLLEHLEIGNLFDYVFGVYDGLPGKPSPEMIQKIVEKTNISLSSTILVGDSPIDIMTAKNAGIRIFSVASGNHSYEELQSFNPDFISMSISGLMPNGNNK</sequence>
<dbReference type="SUPFAM" id="SSF56784">
    <property type="entry name" value="HAD-like"/>
    <property type="match status" value="1"/>
</dbReference>
<dbReference type="InterPro" id="IPR041492">
    <property type="entry name" value="HAD_2"/>
</dbReference>
<protein>
    <submittedName>
        <fullName evidence="1">HAD family hydrolase</fullName>
    </submittedName>
</protein>
<dbReference type="GO" id="GO:0005829">
    <property type="term" value="C:cytosol"/>
    <property type="evidence" value="ECO:0007669"/>
    <property type="project" value="TreeGrafter"/>
</dbReference>
<dbReference type="SFLD" id="SFLDG01135">
    <property type="entry name" value="C1.5.6:_HAD__Beta-PGM__Phospha"/>
    <property type="match status" value="1"/>
</dbReference>
<evidence type="ECO:0000313" key="1">
    <source>
        <dbReference type="EMBL" id="RZD15106.1"/>
    </source>
</evidence>
<dbReference type="PANTHER" id="PTHR43434:SF1">
    <property type="entry name" value="PHOSPHOGLYCOLATE PHOSPHATASE"/>
    <property type="match status" value="1"/>
</dbReference>
<dbReference type="PANTHER" id="PTHR43434">
    <property type="entry name" value="PHOSPHOGLYCOLATE PHOSPHATASE"/>
    <property type="match status" value="1"/>
</dbReference>
<dbReference type="GO" id="GO:0008967">
    <property type="term" value="F:phosphoglycolate phosphatase activity"/>
    <property type="evidence" value="ECO:0007669"/>
    <property type="project" value="TreeGrafter"/>
</dbReference>
<dbReference type="NCBIfam" id="TIGR01549">
    <property type="entry name" value="HAD-SF-IA-v1"/>
    <property type="match status" value="1"/>
</dbReference>
<dbReference type="Pfam" id="PF13419">
    <property type="entry name" value="HAD_2"/>
    <property type="match status" value="1"/>
</dbReference>
<accession>A0A519BCV1</accession>
<dbReference type="EMBL" id="SGBD01000001">
    <property type="protein sequence ID" value="RZD15106.1"/>
    <property type="molecule type" value="Genomic_DNA"/>
</dbReference>